<dbReference type="PANTHER" id="PTHR40688">
    <property type="match status" value="1"/>
</dbReference>
<accession>A0A2W4CM25</accession>
<evidence type="ECO:0000313" key="2">
    <source>
        <dbReference type="Proteomes" id="UP000248925"/>
    </source>
</evidence>
<gene>
    <name evidence="1" type="ORF">CPY51_13315</name>
</gene>
<reference evidence="1 2" key="1">
    <citation type="journal article" date="2018" name="Sci. Rep.">
        <title>Rhizobium tumorigenes sp. nov., a novel plant tumorigenic bacterium isolated from cane gall tumors on thornless blackberry.</title>
        <authorList>
            <person name="Kuzmanovi N."/>
            <person name="Smalla K."/>
            <person name="Gronow S."/>
            <person name="PuBawska J."/>
        </authorList>
    </citation>
    <scope>NUCLEOTIDE SEQUENCE [LARGE SCALE GENOMIC DNA]</scope>
    <source>
        <strain evidence="1 2">CCBAU 85046</strain>
    </source>
</reference>
<name>A0A2W4CM25_9HYPH</name>
<organism evidence="1 2">
    <name type="scientific">Rhizobium tubonense</name>
    <dbReference type="NCBI Taxonomy" id="484088"/>
    <lineage>
        <taxon>Bacteria</taxon>
        <taxon>Pseudomonadati</taxon>
        <taxon>Pseudomonadota</taxon>
        <taxon>Alphaproteobacteria</taxon>
        <taxon>Hyphomicrobiales</taxon>
        <taxon>Rhizobiaceae</taxon>
        <taxon>Rhizobium/Agrobacterium group</taxon>
        <taxon>Rhizobium</taxon>
    </lineage>
</organism>
<dbReference type="EMBL" id="PCDP01000035">
    <property type="protein sequence ID" value="PZM13839.1"/>
    <property type="molecule type" value="Genomic_DNA"/>
</dbReference>
<protein>
    <recommendedName>
        <fullName evidence="3">Ribbon-helix-helix protein CopG domain-containing protein</fullName>
    </recommendedName>
</protein>
<dbReference type="PANTHER" id="PTHR40688:SF2">
    <property type="entry name" value="RIBBON-HELIX-HELIX PROTEIN COPG DOMAIN-CONTAINING PROTEIN"/>
    <property type="match status" value="1"/>
</dbReference>
<dbReference type="AlphaFoldDB" id="A0A2W4CM25"/>
<dbReference type="Proteomes" id="UP000248925">
    <property type="component" value="Unassembled WGS sequence"/>
</dbReference>
<evidence type="ECO:0008006" key="3">
    <source>
        <dbReference type="Google" id="ProtNLM"/>
    </source>
</evidence>
<dbReference type="OrthoDB" id="9812023at2"/>
<proteinExistence type="predicted"/>
<keyword evidence="2" id="KW-1185">Reference proteome</keyword>
<evidence type="ECO:0000313" key="1">
    <source>
        <dbReference type="EMBL" id="PZM13839.1"/>
    </source>
</evidence>
<sequence length="81" mass="9197">MTVFSFQMRETTASRLARLAKRRELSSVEMAELAIEEFVEREEWQLAEIEAAVAEADNGEFASDNEVAAIFRKYAIAKPAR</sequence>
<comment type="caution">
    <text evidence="1">The sequence shown here is derived from an EMBL/GenBank/DDBJ whole genome shotgun (WGS) entry which is preliminary data.</text>
</comment>
<dbReference type="InterPro" id="IPR052991">
    <property type="entry name" value="Non-func_TypeII_TA_Antitoxin"/>
</dbReference>